<dbReference type="AlphaFoldDB" id="A0A4Z0R351"/>
<gene>
    <name evidence="6" type="ORF">E4K67_15180</name>
</gene>
<reference evidence="6 7" key="1">
    <citation type="submission" date="2019-03" db="EMBL/GenBank/DDBJ databases">
        <title>Draft Genome Sequence of Desulfosporosinus fructosivorans Strain 63.6F, Isolated from Marine Sediment in the Baltic Sea.</title>
        <authorList>
            <person name="Hausmann B."/>
            <person name="Vandieken V."/>
            <person name="Pjevac P."/>
            <person name="Schreck K."/>
            <person name="Herbold C.W."/>
            <person name="Loy A."/>
        </authorList>
    </citation>
    <scope>NUCLEOTIDE SEQUENCE [LARGE SCALE GENOMIC DNA]</scope>
    <source>
        <strain evidence="6 7">63.6F</strain>
    </source>
</reference>
<dbReference type="PANTHER" id="PTHR44591:SF3">
    <property type="entry name" value="RESPONSE REGULATORY DOMAIN-CONTAINING PROTEIN"/>
    <property type="match status" value="1"/>
</dbReference>
<dbReference type="PROSITE" id="PS50110">
    <property type="entry name" value="RESPONSE_REGULATORY"/>
    <property type="match status" value="1"/>
</dbReference>
<evidence type="ECO:0000256" key="3">
    <source>
        <dbReference type="ARBA" id="ARBA00024867"/>
    </source>
</evidence>
<dbReference type="InterPro" id="IPR001789">
    <property type="entry name" value="Sig_transdc_resp-reg_receiver"/>
</dbReference>
<dbReference type="PANTHER" id="PTHR44591">
    <property type="entry name" value="STRESS RESPONSE REGULATOR PROTEIN 1"/>
    <property type="match status" value="1"/>
</dbReference>
<dbReference type="Pfam" id="PF00072">
    <property type="entry name" value="Response_reg"/>
    <property type="match status" value="1"/>
</dbReference>
<dbReference type="OrthoDB" id="9802383at2"/>
<organism evidence="6 7">
    <name type="scientific">Desulfosporosinus fructosivorans</name>
    <dbReference type="NCBI Taxonomy" id="2018669"/>
    <lineage>
        <taxon>Bacteria</taxon>
        <taxon>Bacillati</taxon>
        <taxon>Bacillota</taxon>
        <taxon>Clostridia</taxon>
        <taxon>Eubacteriales</taxon>
        <taxon>Desulfitobacteriaceae</taxon>
        <taxon>Desulfosporosinus</taxon>
    </lineage>
</organism>
<evidence type="ECO:0000313" key="7">
    <source>
        <dbReference type="Proteomes" id="UP000298460"/>
    </source>
</evidence>
<dbReference type="RefSeq" id="WP_135548165.1">
    <property type="nucleotide sequence ID" value="NZ_SPQQ01000005.1"/>
</dbReference>
<evidence type="ECO:0000259" key="5">
    <source>
        <dbReference type="PROSITE" id="PS50110"/>
    </source>
</evidence>
<comment type="function">
    <text evidence="3">May play the central regulatory role in sporulation. It may be an element of the effector pathway responsible for the activation of sporulation genes in response to nutritional stress. Spo0A may act in concert with spo0H (a sigma factor) to control the expression of some genes that are critical to the sporulation process.</text>
</comment>
<dbReference type="EMBL" id="SPQQ01000005">
    <property type="protein sequence ID" value="TGE37210.1"/>
    <property type="molecule type" value="Genomic_DNA"/>
</dbReference>
<proteinExistence type="predicted"/>
<sequence length="143" mass="16915">MLNIAICDDRPIQRKLLNLLIHEYEEQNGVRFNLYEFDSGEEIIEKFEENKDFFDLFFLDNFMKKLTGLQTALRIRYDNTECHIVFVTASDKQMQHAFMAASPLEILFKPLQQEDINKILDEVLVGKVSETLLDDRARRLLRD</sequence>
<accession>A0A4Z0R351</accession>
<keyword evidence="7" id="KW-1185">Reference proteome</keyword>
<dbReference type="SUPFAM" id="SSF52172">
    <property type="entry name" value="CheY-like"/>
    <property type="match status" value="1"/>
</dbReference>
<dbReference type="Proteomes" id="UP000298460">
    <property type="component" value="Unassembled WGS sequence"/>
</dbReference>
<name>A0A4Z0R351_9FIRM</name>
<dbReference type="GO" id="GO:0000160">
    <property type="term" value="P:phosphorelay signal transduction system"/>
    <property type="evidence" value="ECO:0007669"/>
    <property type="project" value="InterPro"/>
</dbReference>
<protein>
    <recommendedName>
        <fullName evidence="1">Stage 0 sporulation protein A homolog</fullName>
    </recommendedName>
</protein>
<evidence type="ECO:0000256" key="4">
    <source>
        <dbReference type="PROSITE-ProRule" id="PRU00169"/>
    </source>
</evidence>
<evidence type="ECO:0000256" key="2">
    <source>
        <dbReference type="ARBA" id="ARBA00022553"/>
    </source>
</evidence>
<keyword evidence="2 4" id="KW-0597">Phosphoprotein</keyword>
<dbReference type="Gene3D" id="3.40.50.2300">
    <property type="match status" value="1"/>
</dbReference>
<dbReference type="InterPro" id="IPR050595">
    <property type="entry name" value="Bact_response_regulator"/>
</dbReference>
<dbReference type="InterPro" id="IPR011006">
    <property type="entry name" value="CheY-like_superfamily"/>
</dbReference>
<dbReference type="SMART" id="SM00448">
    <property type="entry name" value="REC"/>
    <property type="match status" value="1"/>
</dbReference>
<feature type="domain" description="Response regulatory" evidence="5">
    <location>
        <begin position="3"/>
        <end position="124"/>
    </location>
</feature>
<evidence type="ECO:0000256" key="1">
    <source>
        <dbReference type="ARBA" id="ARBA00018672"/>
    </source>
</evidence>
<comment type="caution">
    <text evidence="6">The sequence shown here is derived from an EMBL/GenBank/DDBJ whole genome shotgun (WGS) entry which is preliminary data.</text>
</comment>
<feature type="modified residue" description="4-aspartylphosphate" evidence="4">
    <location>
        <position position="60"/>
    </location>
</feature>
<evidence type="ECO:0000313" key="6">
    <source>
        <dbReference type="EMBL" id="TGE37210.1"/>
    </source>
</evidence>